<feature type="compositionally biased region" description="Basic and acidic residues" evidence="1">
    <location>
        <begin position="528"/>
        <end position="538"/>
    </location>
</feature>
<comment type="caution">
    <text evidence="3">The sequence shown here is derived from an EMBL/GenBank/DDBJ whole genome shotgun (WGS) entry which is preliminary data.</text>
</comment>
<feature type="region of interest" description="Disordered" evidence="1">
    <location>
        <begin position="514"/>
        <end position="545"/>
    </location>
</feature>
<dbReference type="Pfam" id="PF14311">
    <property type="entry name" value="DUF4379"/>
    <property type="match status" value="2"/>
</dbReference>
<name>A0ABV8FB20_9ACTN</name>
<feature type="region of interest" description="Disordered" evidence="1">
    <location>
        <begin position="265"/>
        <end position="286"/>
    </location>
</feature>
<gene>
    <name evidence="3" type="ORF">ACFOYY_34080</name>
</gene>
<evidence type="ECO:0000313" key="4">
    <source>
        <dbReference type="Proteomes" id="UP001595698"/>
    </source>
</evidence>
<dbReference type="InterPro" id="IPR025487">
    <property type="entry name" value="DUF4379"/>
</dbReference>
<keyword evidence="4" id="KW-1185">Reference proteome</keyword>
<reference evidence="4" key="1">
    <citation type="journal article" date="2019" name="Int. J. Syst. Evol. Microbiol.">
        <title>The Global Catalogue of Microorganisms (GCM) 10K type strain sequencing project: providing services to taxonomists for standard genome sequencing and annotation.</title>
        <authorList>
            <consortium name="The Broad Institute Genomics Platform"/>
            <consortium name="The Broad Institute Genome Sequencing Center for Infectious Disease"/>
            <person name="Wu L."/>
            <person name="Ma J."/>
        </authorList>
    </citation>
    <scope>NUCLEOTIDE SEQUENCE [LARGE SCALE GENOMIC DNA]</scope>
    <source>
        <strain evidence="4">TBRC 7912</strain>
    </source>
</reference>
<evidence type="ECO:0000313" key="3">
    <source>
        <dbReference type="EMBL" id="MFC3985200.1"/>
    </source>
</evidence>
<feature type="domain" description="Treble clef zinc finger" evidence="2">
    <location>
        <begin position="300"/>
        <end position="327"/>
    </location>
</feature>
<dbReference type="EMBL" id="JBHSBC010000043">
    <property type="protein sequence ID" value="MFC3985200.1"/>
    <property type="molecule type" value="Genomic_DNA"/>
</dbReference>
<evidence type="ECO:0000259" key="2">
    <source>
        <dbReference type="Pfam" id="PF14311"/>
    </source>
</evidence>
<feature type="compositionally biased region" description="Basic residues" evidence="1">
    <location>
        <begin position="514"/>
        <end position="527"/>
    </location>
</feature>
<organism evidence="3 4">
    <name type="scientific">Streptosporangium jomthongense</name>
    <dbReference type="NCBI Taxonomy" id="1193683"/>
    <lineage>
        <taxon>Bacteria</taxon>
        <taxon>Bacillati</taxon>
        <taxon>Actinomycetota</taxon>
        <taxon>Actinomycetes</taxon>
        <taxon>Streptosporangiales</taxon>
        <taxon>Streptosporangiaceae</taxon>
        <taxon>Streptosporangium</taxon>
    </lineage>
</organism>
<protein>
    <submittedName>
        <fullName evidence="3">Zinc-ribbon domain-containing protein</fullName>
    </submittedName>
</protein>
<evidence type="ECO:0000256" key="1">
    <source>
        <dbReference type="SAM" id="MobiDB-lite"/>
    </source>
</evidence>
<dbReference type="Gene3D" id="4.10.320.10">
    <property type="entry name" value="E3-binding domain"/>
    <property type="match status" value="1"/>
</dbReference>
<feature type="domain" description="Treble clef zinc finger" evidence="2">
    <location>
        <begin position="116"/>
        <end position="172"/>
    </location>
</feature>
<dbReference type="RefSeq" id="WP_386195248.1">
    <property type="nucleotide sequence ID" value="NZ_JBHSBC010000043.1"/>
</dbReference>
<accession>A0ABV8FB20</accession>
<dbReference type="Proteomes" id="UP001595698">
    <property type="component" value="Unassembled WGS sequence"/>
</dbReference>
<dbReference type="InterPro" id="IPR036625">
    <property type="entry name" value="E3-bd_dom_sf"/>
</dbReference>
<proteinExistence type="predicted"/>
<sequence>MPRASTPDVSEGNTAERVLAASDVTLTAWPPRPESLDPAGGSQEARLRMLQRMRGIWNDLNRARRERVQAEVEVAKARQAEVKAFWDQYKITVKEQWANRAGGRGKTMVADIPDVAKQWHPDNNARPEEVSATAQRHGEYLWQCPLGLGHEPWAAVPKDRVQAGSGCPACRQLIRLTDIPTLAEQYRGPVPKSQMNYAAHERVSWVCRTWAVTPETGTWHPVEHRFEAVVKERALQGNGCRVCAGYVIDDTNSLRTWFPEIADELDDPDIDPGQLPTSRHNASRKRLAGDESGGVYATFPWRCRHGHQWEASILNRVQGAGCRHCSRAGISKEQVRLVAELSGLMKLIQPEPPDPRLPDGLPNFASHQITVPPQYKPKHWRYKAVEVDAVFQLEGGIRIGVEYDGSYHHSTKRRDRQQYETEKSQVLVTAGLLDLLVHVRLGDLPALKVPEGLTVPVPERSTPYQQARAVAAAVQDRFPASVPELDGYLACGGAQLQDQADAYILATWGELRPPRRKPERAKARSPRKLRETPPHRDSLLTPVSAPYRNPDRLAEIVRDYRCACGNPRPFTAVQAQVTSGNTKSCGCLRDRVKRQRRSIISRAETRAVRDWARGRGIETGENGRVAARITASYRLSEAGRLDVLGADGLLEELRVQHWAQLNGQKLRARGRVTSEVWLAYATDALSRDELDDCSTEQQPPPKMVQGDLFDLIE</sequence>